<dbReference type="Proteomes" id="UP001153269">
    <property type="component" value="Unassembled WGS sequence"/>
</dbReference>
<keyword evidence="3" id="KW-1185">Reference proteome</keyword>
<accession>A0A9N7YH40</accession>
<dbReference type="EMBL" id="CADEAL010000890">
    <property type="protein sequence ID" value="CAB1426467.1"/>
    <property type="molecule type" value="Genomic_DNA"/>
</dbReference>
<sequence>MVTPRNFKRDPVSDGWESRPASHTQPSCQWKAPCEPAKPPVCPRATRGSIVVQGQVTASPRGPTLRSWLCSASTQHGPTDLILFLKGRQPVTGELLTEMYLPDAQRCTQAVFPHRSAENISNSRKPDFAYSSHFSQTLSLTSRDFQRDGRKPCSSSAALSHEEKTTERGGRREAEGERTGLEGKGGRRREAAREHDRATWKTFSAVEN</sequence>
<evidence type="ECO:0000313" key="2">
    <source>
        <dbReference type="EMBL" id="CAB1426467.1"/>
    </source>
</evidence>
<feature type="region of interest" description="Disordered" evidence="1">
    <location>
        <begin position="1"/>
        <end position="33"/>
    </location>
</feature>
<feature type="compositionally biased region" description="Basic and acidic residues" evidence="1">
    <location>
        <begin position="160"/>
        <end position="199"/>
    </location>
</feature>
<evidence type="ECO:0000256" key="1">
    <source>
        <dbReference type="SAM" id="MobiDB-lite"/>
    </source>
</evidence>
<gene>
    <name evidence="2" type="ORF">PLEPLA_LOCUS14403</name>
</gene>
<proteinExistence type="predicted"/>
<protein>
    <submittedName>
        <fullName evidence="2">Uncharacterized protein</fullName>
    </submittedName>
</protein>
<feature type="region of interest" description="Disordered" evidence="1">
    <location>
        <begin position="143"/>
        <end position="208"/>
    </location>
</feature>
<reference evidence="2" key="1">
    <citation type="submission" date="2020-03" db="EMBL/GenBank/DDBJ databases">
        <authorList>
            <person name="Weist P."/>
        </authorList>
    </citation>
    <scope>NUCLEOTIDE SEQUENCE</scope>
</reference>
<dbReference type="AlphaFoldDB" id="A0A9N7YH40"/>
<organism evidence="2 3">
    <name type="scientific">Pleuronectes platessa</name>
    <name type="common">European plaice</name>
    <dbReference type="NCBI Taxonomy" id="8262"/>
    <lineage>
        <taxon>Eukaryota</taxon>
        <taxon>Metazoa</taxon>
        <taxon>Chordata</taxon>
        <taxon>Craniata</taxon>
        <taxon>Vertebrata</taxon>
        <taxon>Euteleostomi</taxon>
        <taxon>Actinopterygii</taxon>
        <taxon>Neopterygii</taxon>
        <taxon>Teleostei</taxon>
        <taxon>Neoteleostei</taxon>
        <taxon>Acanthomorphata</taxon>
        <taxon>Carangaria</taxon>
        <taxon>Pleuronectiformes</taxon>
        <taxon>Pleuronectoidei</taxon>
        <taxon>Pleuronectidae</taxon>
        <taxon>Pleuronectes</taxon>
    </lineage>
</organism>
<name>A0A9N7YH40_PLEPL</name>
<evidence type="ECO:0000313" key="3">
    <source>
        <dbReference type="Proteomes" id="UP001153269"/>
    </source>
</evidence>
<comment type="caution">
    <text evidence="2">The sequence shown here is derived from an EMBL/GenBank/DDBJ whole genome shotgun (WGS) entry which is preliminary data.</text>
</comment>